<evidence type="ECO:0000313" key="1">
    <source>
        <dbReference type="EMBL" id="KAJ8398201.1"/>
    </source>
</evidence>
<dbReference type="SUPFAM" id="SSF53098">
    <property type="entry name" value="Ribonuclease H-like"/>
    <property type="match status" value="1"/>
</dbReference>
<proteinExistence type="predicted"/>
<dbReference type="Proteomes" id="UP001221898">
    <property type="component" value="Unassembled WGS sequence"/>
</dbReference>
<name>A0AAD7WIF3_9TELE</name>
<organism evidence="1 2">
    <name type="scientific">Aldrovandia affinis</name>
    <dbReference type="NCBI Taxonomy" id="143900"/>
    <lineage>
        <taxon>Eukaryota</taxon>
        <taxon>Metazoa</taxon>
        <taxon>Chordata</taxon>
        <taxon>Craniata</taxon>
        <taxon>Vertebrata</taxon>
        <taxon>Euteleostomi</taxon>
        <taxon>Actinopterygii</taxon>
        <taxon>Neopterygii</taxon>
        <taxon>Teleostei</taxon>
        <taxon>Notacanthiformes</taxon>
        <taxon>Halosauridae</taxon>
        <taxon>Aldrovandia</taxon>
    </lineage>
</organism>
<keyword evidence="2" id="KW-1185">Reference proteome</keyword>
<dbReference type="EMBL" id="JAINUG010000092">
    <property type="protein sequence ID" value="KAJ8398201.1"/>
    <property type="molecule type" value="Genomic_DNA"/>
</dbReference>
<comment type="caution">
    <text evidence="1">The sequence shown here is derived from an EMBL/GenBank/DDBJ whole genome shotgun (WGS) entry which is preliminary data.</text>
</comment>
<dbReference type="InterPro" id="IPR012337">
    <property type="entry name" value="RNaseH-like_sf"/>
</dbReference>
<dbReference type="PANTHER" id="PTHR47501:SF7">
    <property type="entry name" value="TRANSPOSASE"/>
    <property type="match status" value="1"/>
</dbReference>
<evidence type="ECO:0000313" key="2">
    <source>
        <dbReference type="Proteomes" id="UP001221898"/>
    </source>
</evidence>
<protein>
    <submittedName>
        <fullName evidence="1">Uncharacterized protein</fullName>
    </submittedName>
</protein>
<reference evidence="1" key="1">
    <citation type="journal article" date="2023" name="Science">
        <title>Genome structures resolve the early diversification of teleost fishes.</title>
        <authorList>
            <person name="Parey E."/>
            <person name="Louis A."/>
            <person name="Montfort J."/>
            <person name="Bouchez O."/>
            <person name="Roques C."/>
            <person name="Iampietro C."/>
            <person name="Lluch J."/>
            <person name="Castinel A."/>
            <person name="Donnadieu C."/>
            <person name="Desvignes T."/>
            <person name="Floi Bucao C."/>
            <person name="Jouanno E."/>
            <person name="Wen M."/>
            <person name="Mejri S."/>
            <person name="Dirks R."/>
            <person name="Jansen H."/>
            <person name="Henkel C."/>
            <person name="Chen W.J."/>
            <person name="Zahm M."/>
            <person name="Cabau C."/>
            <person name="Klopp C."/>
            <person name="Thompson A.W."/>
            <person name="Robinson-Rechavi M."/>
            <person name="Braasch I."/>
            <person name="Lecointre G."/>
            <person name="Bobe J."/>
            <person name="Postlethwait J.H."/>
            <person name="Berthelot C."/>
            <person name="Roest Crollius H."/>
            <person name="Guiguen Y."/>
        </authorList>
    </citation>
    <scope>NUCLEOTIDE SEQUENCE</scope>
    <source>
        <strain evidence="1">NC1722</strain>
    </source>
</reference>
<dbReference type="AlphaFoldDB" id="A0AAD7WIF3"/>
<sequence length="283" mass="32105">MPERKKQKQIYHINLLKKWVSRDSEVPKASLFIRAIEEEEELPEQYFPTGVLPNSSGDPRKTVEEVNKRKLLVPTSTRWNSFYDAVKRIAEIPMNELNTLCTKLGVKCFKDKEYQFLHEYCTAMKPLTVALDILQGDCPYGTLLPTLEVLMQKTLAVKDTLSQMTAGLPDSIVQAIQTRFAGVLDNKDALLAAVSCPKFKLRWLRDEGRRKQVKELLTAECRTTAPAAQSPASVPTTSASQGEMDFFAFETEPEETYSAEKEVMDYLSYLRFTRFSQSGGKGR</sequence>
<gene>
    <name evidence="1" type="ORF">AAFF_G00430450</name>
</gene>
<dbReference type="PANTHER" id="PTHR47501">
    <property type="entry name" value="TRANSPOSASE-RELATED"/>
    <property type="match status" value="1"/>
</dbReference>
<accession>A0AAD7WIF3</accession>